<organism evidence="1 2">
    <name type="scientific">Arcobacter suis CECT 7833</name>
    <dbReference type="NCBI Taxonomy" id="663365"/>
    <lineage>
        <taxon>Bacteria</taxon>
        <taxon>Pseudomonadati</taxon>
        <taxon>Campylobacterota</taxon>
        <taxon>Epsilonproteobacteria</taxon>
        <taxon>Campylobacterales</taxon>
        <taxon>Arcobacteraceae</taxon>
        <taxon>Arcobacter</taxon>
    </lineage>
</organism>
<keyword evidence="2" id="KW-1185">Reference proteome</keyword>
<dbReference type="EMBL" id="CP032100">
    <property type="protein sequence ID" value="AXX89513.1"/>
    <property type="molecule type" value="Genomic_DNA"/>
</dbReference>
<evidence type="ECO:0000313" key="2">
    <source>
        <dbReference type="Proteomes" id="UP000263040"/>
    </source>
</evidence>
<dbReference type="RefSeq" id="WP_118886058.1">
    <property type="nucleotide sequence ID" value="NZ_CP032100.1"/>
</dbReference>
<accession>A0AAD0SPX3</accession>
<gene>
    <name evidence="1" type="ORF">ASUIS_1025</name>
</gene>
<reference evidence="1 2" key="1">
    <citation type="submission" date="2018-08" db="EMBL/GenBank/DDBJ databases">
        <title>Complete genome of the Arcobacter suis type strain LMG 26152.</title>
        <authorList>
            <person name="Miller W.G."/>
            <person name="Yee E."/>
            <person name="Bono J.L."/>
        </authorList>
    </citation>
    <scope>NUCLEOTIDE SEQUENCE [LARGE SCALE GENOMIC DNA]</scope>
    <source>
        <strain evidence="1 2">CECT 7833</strain>
    </source>
</reference>
<dbReference type="AlphaFoldDB" id="A0AAD0SPX3"/>
<proteinExistence type="predicted"/>
<sequence>MKIIDFLEKYFRKEETFFIFSLDRKNKKGFQKSFTLNDNGLIKYLNKMEWFNKNGSDIYYSLNTFKPIEGKVRRREENIENIKSFYFDIDKDTEIIYPKIIEYFGTPTFDINTSPNKKQLIYQFEKPFKGDTKYFSQLLQGCCYHFETDKTFDTPRIFKLCGGDLINNKNGYKINFEYSEKYFKFEDFEKLSKPFLSLTIKEVKTPSKNSKMVSNTKKDKRVDTNFTEYEKYKGMYKINKKYNELLKRFDNDYSKTDISFVKWLRTSKQISNEEILIEKLFLSRGYENLMEKHGYQIEYYLENILEKTL</sequence>
<evidence type="ECO:0000313" key="1">
    <source>
        <dbReference type="EMBL" id="AXX89513.1"/>
    </source>
</evidence>
<protein>
    <submittedName>
        <fullName evidence="1">Uncharacterized protein</fullName>
    </submittedName>
</protein>
<name>A0AAD0SPX3_9BACT</name>
<dbReference type="KEGG" id="asui:ASUIS_1025"/>
<dbReference type="Proteomes" id="UP000263040">
    <property type="component" value="Chromosome"/>
</dbReference>